<name>A0ACC1I7Z1_9FUNG</name>
<sequence>MGATSQGDATGHYISASMGGSNAHLAGLAGAMGHNELAMGSMGGVMPSAMMVNGAGMMGNMGQAHSMYSGTDVASGMSAAQAAAAAAQAQGGVVNPM</sequence>
<proteinExistence type="predicted"/>
<dbReference type="Proteomes" id="UP001150581">
    <property type="component" value="Unassembled WGS sequence"/>
</dbReference>
<gene>
    <name evidence="1" type="ORF">LPJ66_009279</name>
</gene>
<reference evidence="1" key="1">
    <citation type="submission" date="2022-07" db="EMBL/GenBank/DDBJ databases">
        <title>Phylogenomic reconstructions and comparative analyses of Kickxellomycotina fungi.</title>
        <authorList>
            <person name="Reynolds N.K."/>
            <person name="Stajich J.E."/>
            <person name="Barry K."/>
            <person name="Grigoriev I.V."/>
            <person name="Crous P."/>
            <person name="Smith M.E."/>
        </authorList>
    </citation>
    <scope>NUCLEOTIDE SEQUENCE</scope>
    <source>
        <strain evidence="1">Benny 63K</strain>
    </source>
</reference>
<protein>
    <submittedName>
        <fullName evidence="1">Uncharacterized protein</fullName>
    </submittedName>
</protein>
<evidence type="ECO:0000313" key="1">
    <source>
        <dbReference type="EMBL" id="KAJ1887126.1"/>
    </source>
</evidence>
<comment type="caution">
    <text evidence="1">The sequence shown here is derived from an EMBL/GenBank/DDBJ whole genome shotgun (WGS) entry which is preliminary data.</text>
</comment>
<dbReference type="EMBL" id="JANBPG010002076">
    <property type="protein sequence ID" value="KAJ1887126.1"/>
    <property type="molecule type" value="Genomic_DNA"/>
</dbReference>
<evidence type="ECO:0000313" key="2">
    <source>
        <dbReference type="Proteomes" id="UP001150581"/>
    </source>
</evidence>
<accession>A0ACC1I7Z1</accession>
<organism evidence="1 2">
    <name type="scientific">Kickxella alabastrina</name>
    <dbReference type="NCBI Taxonomy" id="61397"/>
    <lineage>
        <taxon>Eukaryota</taxon>
        <taxon>Fungi</taxon>
        <taxon>Fungi incertae sedis</taxon>
        <taxon>Zoopagomycota</taxon>
        <taxon>Kickxellomycotina</taxon>
        <taxon>Kickxellomycetes</taxon>
        <taxon>Kickxellales</taxon>
        <taxon>Kickxellaceae</taxon>
        <taxon>Kickxella</taxon>
    </lineage>
</organism>
<keyword evidence="2" id="KW-1185">Reference proteome</keyword>
<feature type="non-terminal residue" evidence="1">
    <location>
        <position position="97"/>
    </location>
</feature>